<keyword evidence="4" id="KW-0693">Viral RNA replication</keyword>
<dbReference type="InterPro" id="IPR047308">
    <property type="entry name" value="Closteroviridae_RdRp"/>
</dbReference>
<evidence type="ECO:0000313" key="6">
    <source>
        <dbReference type="EMBL" id="AAW32893.1"/>
    </source>
</evidence>
<dbReference type="InterPro" id="IPR001788">
    <property type="entry name" value="RNA-dep_RNA_pol_alsuvir"/>
</dbReference>
<proteinExistence type="predicted"/>
<dbReference type="Proteomes" id="UP000204198">
    <property type="component" value="Segment"/>
</dbReference>
<evidence type="ECO:0000256" key="4">
    <source>
        <dbReference type="ARBA" id="ARBA00022953"/>
    </source>
</evidence>
<keyword evidence="7" id="KW-1185">Reference proteome</keyword>
<dbReference type="OrthoDB" id="2873at10239"/>
<dbReference type="KEGG" id="vg:5076481"/>
<name>Q5G7G6_9CLOS</name>
<accession>Q5G7G6</accession>
<dbReference type="PROSITE" id="PS50507">
    <property type="entry name" value="RDRP_SSRNA_POS"/>
    <property type="match status" value="1"/>
</dbReference>
<feature type="domain" description="RdRp catalytic" evidence="5">
    <location>
        <begin position="188"/>
        <end position="301"/>
    </location>
</feature>
<dbReference type="InterPro" id="IPR007094">
    <property type="entry name" value="RNA-dir_pol_PSvirus"/>
</dbReference>
<dbReference type="CDD" id="cd23253">
    <property type="entry name" value="Closteroviridae_RdRp"/>
    <property type="match status" value="1"/>
</dbReference>
<keyword evidence="1" id="KW-0696">RNA-directed RNA polymerase</keyword>
<evidence type="ECO:0000256" key="2">
    <source>
        <dbReference type="ARBA" id="ARBA00022679"/>
    </source>
</evidence>
<evidence type="ECO:0000259" key="5">
    <source>
        <dbReference type="PROSITE" id="PS50507"/>
    </source>
</evidence>
<dbReference type="GO" id="GO:0006351">
    <property type="term" value="P:DNA-templated transcription"/>
    <property type="evidence" value="ECO:0007669"/>
    <property type="project" value="InterPro"/>
</dbReference>
<dbReference type="GO" id="GO:0039694">
    <property type="term" value="P:viral RNA genome replication"/>
    <property type="evidence" value="ECO:0007669"/>
    <property type="project" value="InterPro"/>
</dbReference>
<dbReference type="Pfam" id="PF00978">
    <property type="entry name" value="RdRP_2"/>
    <property type="match status" value="1"/>
</dbReference>
<evidence type="ECO:0000256" key="3">
    <source>
        <dbReference type="ARBA" id="ARBA00022695"/>
    </source>
</evidence>
<dbReference type="EMBL" id="AY792620">
    <property type="protein sequence ID" value="AAW32893.1"/>
    <property type="molecule type" value="Genomic_RNA"/>
</dbReference>
<feature type="non-terminal residue" evidence="6">
    <location>
        <position position="1"/>
    </location>
</feature>
<keyword evidence="2" id="KW-0808">Transferase</keyword>
<evidence type="ECO:0000313" key="7">
    <source>
        <dbReference type="Proteomes" id="UP000204198"/>
    </source>
</evidence>
<dbReference type="GeneID" id="5076481"/>
<reference evidence="6 7" key="1">
    <citation type="journal article" date="2005" name="J. Virol. Methods">
        <title>The use of reverse transcriptase for efficient first- and second-strand cDNA synthesis from single- and double-stranded RNA templates.</title>
        <authorList>
            <person name="Tzanetakis I.E."/>
            <person name="Keller K.E."/>
            <person name="Martin R.R."/>
        </authorList>
    </citation>
    <scope>NUCLEOTIDE SEQUENCE [LARGE SCALE GENOMIC DNA]</scope>
    <source>
        <strain evidence="6">NCGR MEN 454.004</strain>
    </source>
</reference>
<reference evidence="6 7" key="2">
    <citation type="journal article" date="2005" name="Phytopathology">
        <title>Characterization of a Novel Member of the Family Closteroviridae from Mentha spp.</title>
        <authorList>
            <person name="Tzanetakis I.E."/>
            <person name="Postman J.D."/>
            <person name="Martin R.R."/>
        </authorList>
    </citation>
    <scope>NUCLEOTIDE SEQUENCE [LARGE SCALE GENOMIC DNA]</scope>
    <source>
        <strain evidence="6">NCGR MEN 454.004</strain>
    </source>
</reference>
<keyword evidence="3" id="KW-0548">Nucleotidyltransferase</keyword>
<evidence type="ECO:0000256" key="1">
    <source>
        <dbReference type="ARBA" id="ARBA00022484"/>
    </source>
</evidence>
<dbReference type="RefSeq" id="YP_224091.1">
    <property type="nucleotide sequence ID" value="NC_006944.1"/>
</dbReference>
<protein>
    <submittedName>
        <fullName evidence="6">Polymerase</fullName>
    </submittedName>
</protein>
<sequence>SLIRSQAIPQRTPSLQENLYSFESRNFNFLTCERFASPSVFGKAMARNLVERCFGDCDFLSFKNSPICLSSGALLKWLAKRDSSQIKSLQSELNRPLDLETSIHYFKLMVKRDAKVKLDSSCLTKHSAAQNIMFHAKAVNALFSPCFDEFKNRFMSCLKKHIVFFTEMDNRLFARVVNGLVGSDDSDLHVGEVDFSKFDKSQDVFIKEFEREIYSLLGFDSELLQLWMEGEYAAKATSLDGKLSFDVKNQRRSGASNTWIGNSVVTLGVLSMYYRVDELSALFVSGDDSLMYSRSPIRNHAEAICIETGFETKFLSPSVPYFCSKFVVHCGHKTYFVPDPFKLMVKLGAVRNELTDKDLFEVFTSFRDLTKDFDDERVLVKLNYLLESKYGKVSAFALPALRSIHCLASNFSSFVKLFDKSCGWVVVPKINSYFKKLISLGAYHEKFVTPFGEQYFISW</sequence>
<dbReference type="SUPFAM" id="SSF56672">
    <property type="entry name" value="DNA/RNA polymerases"/>
    <property type="match status" value="1"/>
</dbReference>
<organism evidence="6 7">
    <name type="scientific">Mint virus 1</name>
    <dbReference type="NCBI Taxonomy" id="300740"/>
    <lineage>
        <taxon>Viruses</taxon>
        <taxon>Riboviria</taxon>
        <taxon>Orthornavirae</taxon>
        <taxon>Kitrinoviricota</taxon>
        <taxon>Alsuviricetes</taxon>
        <taxon>Martellivirales</taxon>
        <taxon>Closteroviridae</taxon>
        <taxon>Closterovirus</taxon>
        <taxon>Closterovirus menthae</taxon>
    </lineage>
</organism>
<dbReference type="InterPro" id="IPR043502">
    <property type="entry name" value="DNA/RNA_pol_sf"/>
</dbReference>
<dbReference type="GO" id="GO:0003723">
    <property type="term" value="F:RNA binding"/>
    <property type="evidence" value="ECO:0007669"/>
    <property type="project" value="InterPro"/>
</dbReference>
<dbReference type="GO" id="GO:0003968">
    <property type="term" value="F:RNA-directed RNA polymerase activity"/>
    <property type="evidence" value="ECO:0007669"/>
    <property type="project" value="UniProtKB-KW"/>
</dbReference>